<name>A0A175RBI3_9HYPH</name>
<protein>
    <submittedName>
        <fullName evidence="1">Uncharacterized protein</fullName>
    </submittedName>
</protein>
<reference evidence="1 2" key="1">
    <citation type="journal article" date="2016" name="Front. Microbiol.">
        <title>Genomic Resource of Rice Seed Associated Bacteria.</title>
        <authorList>
            <person name="Midha S."/>
            <person name="Bansal K."/>
            <person name="Sharma S."/>
            <person name="Kumar N."/>
            <person name="Patil P.P."/>
            <person name="Chaudhry V."/>
            <person name="Patil P.B."/>
        </authorList>
    </citation>
    <scope>NUCLEOTIDE SEQUENCE [LARGE SCALE GENOMIC DNA]</scope>
    <source>
        <strain evidence="1 2">NS226</strain>
    </source>
</reference>
<sequence length="66" mass="7354">MACDDLAEGHADEVALLVEPRIEGVDIAQHLDDLELLLVQGIAHEIALDRQRIPMKRAGWKVRIVS</sequence>
<accession>A0A175RBI3</accession>
<organism evidence="1 2">
    <name type="scientific">Aureimonas ureilytica</name>
    <dbReference type="NCBI Taxonomy" id="401562"/>
    <lineage>
        <taxon>Bacteria</taxon>
        <taxon>Pseudomonadati</taxon>
        <taxon>Pseudomonadota</taxon>
        <taxon>Alphaproteobacteria</taxon>
        <taxon>Hyphomicrobiales</taxon>
        <taxon>Aurantimonadaceae</taxon>
        <taxon>Aureimonas</taxon>
    </lineage>
</organism>
<dbReference type="EMBL" id="LDPZ01000012">
    <property type="protein sequence ID" value="KTQ97008.1"/>
    <property type="molecule type" value="Genomic_DNA"/>
</dbReference>
<comment type="caution">
    <text evidence="1">The sequence shown here is derived from an EMBL/GenBank/DDBJ whole genome shotgun (WGS) entry which is preliminary data.</text>
</comment>
<gene>
    <name evidence="1" type="ORF">NS226_05705</name>
</gene>
<dbReference type="AlphaFoldDB" id="A0A175RBI3"/>
<evidence type="ECO:0000313" key="2">
    <source>
        <dbReference type="Proteomes" id="UP000078272"/>
    </source>
</evidence>
<evidence type="ECO:0000313" key="1">
    <source>
        <dbReference type="EMBL" id="KTQ97008.1"/>
    </source>
</evidence>
<proteinExistence type="predicted"/>
<dbReference type="Proteomes" id="UP000078272">
    <property type="component" value="Unassembled WGS sequence"/>
</dbReference>